<dbReference type="GO" id="GO:0018576">
    <property type="term" value="F:catechol 1,2-dioxygenase activity"/>
    <property type="evidence" value="ECO:0007669"/>
    <property type="project" value="InterPro"/>
</dbReference>
<evidence type="ECO:0000256" key="3">
    <source>
        <dbReference type="ARBA" id="ARBA00022723"/>
    </source>
</evidence>
<keyword evidence="5" id="KW-0560">Oxidoreductase</keyword>
<evidence type="ECO:0000313" key="8">
    <source>
        <dbReference type="EMBL" id="AIO31765.1"/>
    </source>
</evidence>
<name>A0AAN0RQ77_9BURK</name>
<dbReference type="InterPro" id="IPR000627">
    <property type="entry name" value="Intradiol_dOase_C"/>
</dbReference>
<evidence type="ECO:0000256" key="2">
    <source>
        <dbReference type="ARBA" id="ARBA00007825"/>
    </source>
</evidence>
<feature type="domain" description="Intradiol ring-cleavage dioxygenases" evidence="7">
    <location>
        <begin position="128"/>
        <end position="156"/>
    </location>
</feature>
<dbReference type="EMBL" id="CP007783">
    <property type="protein sequence ID" value="AIO31765.1"/>
    <property type="molecule type" value="Genomic_DNA"/>
</dbReference>
<sequence length="290" mass="32424">MNDLDQTTLTDTVLERVSRAADQRVRQISRALVWHLHEFVREVKPTQSEWEFGIDFLTSVGKMCSSTRQEFILLSDVLGVSMLVDAINHRTPGAATETTVVGPFYVEPPQFENGSDIRGHLSGMPMYIEGTVRDLRGAPIANAIVDIWHADENGFYDLQTLEITPGLAGRGRFHTDSKGHFHTWTVRPSAYPIPNDGPVGKMLEKQGRHPFRPEHIHFMIEAPGFGRLVTHLFAEGDEYLDSDVVFGVKASLIRPFKEMHGGSAPDGTSMDGCWYELCHDFVLENTDAVS</sequence>
<dbReference type="KEGG" id="bcen:DM39_2007"/>
<accession>A0AAN0RQ77</accession>
<dbReference type="Pfam" id="PF04444">
    <property type="entry name" value="Dioxygenase_N"/>
    <property type="match status" value="1"/>
</dbReference>
<keyword evidence="6" id="KW-0408">Iron</keyword>
<dbReference type="GO" id="GO:0008199">
    <property type="term" value="F:ferric iron binding"/>
    <property type="evidence" value="ECO:0007669"/>
    <property type="project" value="InterPro"/>
</dbReference>
<dbReference type="Gene3D" id="2.60.130.10">
    <property type="entry name" value="Aromatic compound dioxygenase"/>
    <property type="match status" value="1"/>
</dbReference>
<protein>
    <submittedName>
        <fullName evidence="8">Dioxygenase family protein</fullName>
    </submittedName>
</protein>
<evidence type="ECO:0000259" key="7">
    <source>
        <dbReference type="PROSITE" id="PS00083"/>
    </source>
</evidence>
<dbReference type="InterPro" id="IPR039390">
    <property type="entry name" value="1_2-HQD/HQD"/>
</dbReference>
<dbReference type="Pfam" id="PF00775">
    <property type="entry name" value="Dioxygenase_C"/>
    <property type="match status" value="1"/>
</dbReference>
<comment type="similarity">
    <text evidence="2">Belongs to the intradiol ring-cleavage dioxygenase family.</text>
</comment>
<reference evidence="8 9" key="1">
    <citation type="submission" date="2014-05" db="EMBL/GenBank/DDBJ databases">
        <authorList>
            <person name="Bishop-Lilly K.A."/>
            <person name="Broomall S.M."/>
            <person name="Chain P.S."/>
            <person name="Chertkov O."/>
            <person name="Coyne S.R."/>
            <person name="Daligault H.E."/>
            <person name="Davenport K.W."/>
            <person name="Erkkila T."/>
            <person name="Frey K.G."/>
            <person name="Gibbons H.S."/>
            <person name="Gu W."/>
            <person name="Jaissle J."/>
            <person name="Johnson S.L."/>
            <person name="Koroleva G.I."/>
            <person name="Ladner J.T."/>
            <person name="Lo C.-C."/>
            <person name="Minogue T.D."/>
            <person name="Munk C."/>
            <person name="Palacios G.F."/>
            <person name="Redden C.L."/>
            <person name="Rosenzweig C.N."/>
            <person name="Scholz M.B."/>
            <person name="Teshima H."/>
            <person name="Xu Y."/>
        </authorList>
    </citation>
    <scope>NUCLEOTIDE SEQUENCE [LARGE SCALE GENOMIC DNA]</scope>
    <source>
        <strain evidence="8 9">DDS 22E-1</strain>
    </source>
</reference>
<dbReference type="InterPro" id="IPR015889">
    <property type="entry name" value="Intradiol_dOase_core"/>
</dbReference>
<keyword evidence="9" id="KW-1185">Reference proteome</keyword>
<organism evidence="8 9">
    <name type="scientific">Burkholderia cenocepacia</name>
    <dbReference type="NCBI Taxonomy" id="95486"/>
    <lineage>
        <taxon>Bacteria</taxon>
        <taxon>Pseudomonadati</taxon>
        <taxon>Pseudomonadota</taxon>
        <taxon>Betaproteobacteria</taxon>
        <taxon>Burkholderiales</taxon>
        <taxon>Burkholderiaceae</taxon>
        <taxon>Burkholderia</taxon>
        <taxon>Burkholderia cepacia complex</taxon>
    </lineage>
</organism>
<gene>
    <name evidence="8" type="ORF">DM39_2007</name>
</gene>
<dbReference type="PANTHER" id="PTHR33711">
    <property type="entry name" value="DIOXYGENASE, PUTATIVE (AFU_ORTHOLOGUE AFUA_2G02910)-RELATED"/>
    <property type="match status" value="1"/>
</dbReference>
<proteinExistence type="inferred from homology"/>
<evidence type="ECO:0000256" key="1">
    <source>
        <dbReference type="ARBA" id="ARBA00001965"/>
    </source>
</evidence>
<dbReference type="GO" id="GO:0009712">
    <property type="term" value="P:catechol-containing compound metabolic process"/>
    <property type="evidence" value="ECO:0007669"/>
    <property type="project" value="InterPro"/>
</dbReference>
<comment type="cofactor">
    <cofactor evidence="1">
        <name>Fe(3+)</name>
        <dbReference type="ChEBI" id="CHEBI:29034"/>
    </cofactor>
</comment>
<evidence type="ECO:0000256" key="5">
    <source>
        <dbReference type="ARBA" id="ARBA00023002"/>
    </source>
</evidence>
<evidence type="ECO:0000256" key="6">
    <source>
        <dbReference type="ARBA" id="ARBA00023004"/>
    </source>
</evidence>
<dbReference type="InterPro" id="IPR007535">
    <property type="entry name" value="Catechol_dOase_N"/>
</dbReference>
<evidence type="ECO:0000256" key="4">
    <source>
        <dbReference type="ARBA" id="ARBA00022964"/>
    </source>
</evidence>
<dbReference type="Proteomes" id="UP000029413">
    <property type="component" value="Chromosome 1"/>
</dbReference>
<dbReference type="SUPFAM" id="SSF49482">
    <property type="entry name" value="Aromatic compound dioxygenase"/>
    <property type="match status" value="1"/>
</dbReference>
<evidence type="ECO:0000313" key="9">
    <source>
        <dbReference type="Proteomes" id="UP000029413"/>
    </source>
</evidence>
<keyword evidence="3" id="KW-0479">Metal-binding</keyword>
<keyword evidence="4 8" id="KW-0223">Dioxygenase</keyword>
<dbReference type="PROSITE" id="PS00083">
    <property type="entry name" value="INTRADIOL_DIOXYGENAS"/>
    <property type="match status" value="1"/>
</dbReference>
<dbReference type="AlphaFoldDB" id="A0AAN0RQ77"/>
<dbReference type="CDD" id="cd03461">
    <property type="entry name" value="1_2-HQD"/>
    <property type="match status" value="1"/>
</dbReference>
<dbReference type="InterPro" id="IPR050770">
    <property type="entry name" value="Intradiol_RC_Dioxygenase"/>
</dbReference>
<dbReference type="PANTHER" id="PTHR33711:SF7">
    <property type="entry name" value="INTRADIOL RING-CLEAVAGE DIOXYGENASES DOMAIN-CONTAINING PROTEIN-RELATED"/>
    <property type="match status" value="1"/>
</dbReference>